<dbReference type="eggNOG" id="COG4359">
    <property type="taxonomic scope" value="Bacteria"/>
</dbReference>
<dbReference type="KEGG" id="pami:JCM7686_3368"/>
<organism evidence="2 3">
    <name type="scientific">Paracoccus aminophilus JCM 7686</name>
    <dbReference type="NCBI Taxonomy" id="1367847"/>
    <lineage>
        <taxon>Bacteria</taxon>
        <taxon>Pseudomonadati</taxon>
        <taxon>Pseudomonadota</taxon>
        <taxon>Alphaproteobacteria</taxon>
        <taxon>Rhodobacterales</taxon>
        <taxon>Paracoccaceae</taxon>
        <taxon>Paracoccus</taxon>
    </lineage>
</organism>
<gene>
    <name evidence="2" type="ORF">JCM7686_3368</name>
</gene>
<dbReference type="Proteomes" id="UP000015480">
    <property type="component" value="Chromosome"/>
</dbReference>
<reference evidence="2 3" key="1">
    <citation type="journal article" date="2014" name="BMC Genomics">
        <title>Architecture and functions of a multipartite genome of the methylotrophic bacterium Paracoccus aminophilus JCM 7686, containing primary and secondary chromids.</title>
        <authorList>
            <person name="Dziewit L."/>
            <person name="Czarnecki J."/>
            <person name="Wibberg D."/>
            <person name="Radlinska M."/>
            <person name="Mrozek P."/>
            <person name="Szymczak M."/>
            <person name="Schluter A."/>
            <person name="Puhler A."/>
            <person name="Bartosik D."/>
        </authorList>
    </citation>
    <scope>NUCLEOTIDE SEQUENCE [LARGE SCALE GENOMIC DNA]</scope>
    <source>
        <strain evidence="2">JCM 7686</strain>
    </source>
</reference>
<dbReference type="Pfam" id="PF12710">
    <property type="entry name" value="HAD"/>
    <property type="match status" value="1"/>
</dbReference>
<dbReference type="PATRIC" id="fig|1367847.3.peg.3400"/>
<dbReference type="SUPFAM" id="SSF56784">
    <property type="entry name" value="HAD-like"/>
    <property type="match status" value="1"/>
</dbReference>
<dbReference type="InterPro" id="IPR006384">
    <property type="entry name" value="HAD_hydro_PyrdxlP_Pase-like"/>
</dbReference>
<dbReference type="OrthoDB" id="9789875at2"/>
<dbReference type="RefSeq" id="WP_020952039.1">
    <property type="nucleotide sequence ID" value="NC_022041.1"/>
</dbReference>
<dbReference type="GO" id="GO:0000287">
    <property type="term" value="F:magnesium ion binding"/>
    <property type="evidence" value="ECO:0007669"/>
    <property type="project" value="TreeGrafter"/>
</dbReference>
<dbReference type="GO" id="GO:0036424">
    <property type="term" value="F:L-phosphoserine phosphatase activity"/>
    <property type="evidence" value="ECO:0007669"/>
    <property type="project" value="TreeGrafter"/>
</dbReference>
<proteinExistence type="predicted"/>
<sequence>MQVYCDFDGTISVVDGTDHVLSRLADPAWEEVETLWLEGAIDSGECMRRQVALIRASRAELDAVLDGIAIDPGFADFAAFCHAKGLPLTIVSDGVDYFIRRILARHGLDKFPVIANRLSIHEQGGTTRFELVSPHARKDCTAASGVCKCAVIAPRGLRIFVGDGRSDFCVSDKPELVYAKGKLADFCADAGTAFIRYDRFAEITAHLRTALPGLAQPLQPDTEAA</sequence>
<dbReference type="Gene3D" id="3.90.1470.20">
    <property type="match status" value="1"/>
</dbReference>
<dbReference type="EMBL" id="CP006650">
    <property type="protein sequence ID" value="AGT10403.1"/>
    <property type="molecule type" value="Genomic_DNA"/>
</dbReference>
<dbReference type="PANTHER" id="PTHR43344">
    <property type="entry name" value="PHOSPHOSERINE PHOSPHATASE"/>
    <property type="match status" value="1"/>
</dbReference>
<dbReference type="InterPro" id="IPR036412">
    <property type="entry name" value="HAD-like_sf"/>
</dbReference>
<dbReference type="Gene3D" id="3.40.50.1000">
    <property type="entry name" value="HAD superfamily/HAD-like"/>
    <property type="match status" value="1"/>
</dbReference>
<dbReference type="GO" id="GO:0006564">
    <property type="term" value="P:L-serine biosynthetic process"/>
    <property type="evidence" value="ECO:0007669"/>
    <property type="project" value="TreeGrafter"/>
</dbReference>
<evidence type="ECO:0000313" key="2">
    <source>
        <dbReference type="EMBL" id="AGT10403.1"/>
    </source>
</evidence>
<accession>S5YG15</accession>
<keyword evidence="3" id="KW-1185">Reference proteome</keyword>
<dbReference type="PANTHER" id="PTHR43344:SF21">
    <property type="entry name" value="POLYOL PHOSPHATE PHOSPHATASE PYP1"/>
    <property type="match status" value="1"/>
</dbReference>
<evidence type="ECO:0000256" key="1">
    <source>
        <dbReference type="ARBA" id="ARBA00022801"/>
    </source>
</evidence>
<dbReference type="GO" id="GO:0005737">
    <property type="term" value="C:cytoplasm"/>
    <property type="evidence" value="ECO:0007669"/>
    <property type="project" value="TreeGrafter"/>
</dbReference>
<dbReference type="AlphaFoldDB" id="S5YG15"/>
<dbReference type="InterPro" id="IPR023214">
    <property type="entry name" value="HAD_sf"/>
</dbReference>
<dbReference type="STRING" id="1367847.JCM7686_3368"/>
<dbReference type="NCBIfam" id="TIGR01488">
    <property type="entry name" value="HAD-SF-IB"/>
    <property type="match status" value="1"/>
</dbReference>
<evidence type="ECO:0000313" key="3">
    <source>
        <dbReference type="Proteomes" id="UP000015480"/>
    </source>
</evidence>
<dbReference type="NCBIfam" id="TIGR01489">
    <property type="entry name" value="DKMTPPase-SF"/>
    <property type="match status" value="1"/>
</dbReference>
<keyword evidence="1" id="KW-0378">Hydrolase</keyword>
<name>S5YG15_PARAH</name>
<dbReference type="HOGENOM" id="CLU_058495_2_0_5"/>
<protein>
    <submittedName>
        <fullName evidence="2">Phosphoserine phosphatase</fullName>
    </submittedName>
</protein>
<dbReference type="InterPro" id="IPR050582">
    <property type="entry name" value="HAD-like_SerB"/>
</dbReference>